<feature type="transmembrane region" description="Helical" evidence="5">
    <location>
        <begin position="60"/>
        <end position="79"/>
    </location>
</feature>
<feature type="transmembrane region" description="Helical" evidence="5">
    <location>
        <begin position="410"/>
        <end position="431"/>
    </location>
</feature>
<evidence type="ECO:0000313" key="8">
    <source>
        <dbReference type="Proteomes" id="UP001211065"/>
    </source>
</evidence>
<dbReference type="Gene3D" id="1.20.1110.10">
    <property type="entry name" value="Calcium-transporting ATPase, transmembrane domain"/>
    <property type="match status" value="1"/>
</dbReference>
<keyword evidence="3 5" id="KW-1133">Transmembrane helix</keyword>
<dbReference type="Proteomes" id="UP001211065">
    <property type="component" value="Unassembled WGS sequence"/>
</dbReference>
<feature type="transmembrane region" description="Helical" evidence="5">
    <location>
        <begin position="691"/>
        <end position="716"/>
    </location>
</feature>
<name>A0AAD5TYJ0_9FUNG</name>
<dbReference type="PANTHER" id="PTHR23501">
    <property type="entry name" value="MAJOR FACILITATOR SUPERFAMILY"/>
    <property type="match status" value="1"/>
</dbReference>
<keyword evidence="8" id="KW-1185">Reference proteome</keyword>
<feature type="transmembrane region" description="Helical" evidence="5">
    <location>
        <begin position="348"/>
        <end position="368"/>
    </location>
</feature>
<dbReference type="GO" id="GO:0005886">
    <property type="term" value="C:plasma membrane"/>
    <property type="evidence" value="ECO:0007669"/>
    <property type="project" value="TreeGrafter"/>
</dbReference>
<feature type="transmembrane region" description="Helical" evidence="5">
    <location>
        <begin position="278"/>
        <end position="295"/>
    </location>
</feature>
<protein>
    <recommendedName>
        <fullName evidence="6">Major facilitator superfamily (MFS) profile domain-containing protein</fullName>
    </recommendedName>
</protein>
<feature type="transmembrane region" description="Helical" evidence="5">
    <location>
        <begin position="612"/>
        <end position="632"/>
    </location>
</feature>
<feature type="transmembrane region" description="Helical" evidence="5">
    <location>
        <begin position="179"/>
        <end position="198"/>
    </location>
</feature>
<dbReference type="SUPFAM" id="SSF81665">
    <property type="entry name" value="Calcium ATPase, transmembrane domain M"/>
    <property type="match status" value="1"/>
</dbReference>
<accession>A0AAD5TYJ0</accession>
<evidence type="ECO:0000256" key="2">
    <source>
        <dbReference type="ARBA" id="ARBA00022692"/>
    </source>
</evidence>
<dbReference type="AlphaFoldDB" id="A0AAD5TYJ0"/>
<dbReference type="Gene3D" id="1.20.1250.20">
    <property type="entry name" value="MFS general substrate transporter like domains"/>
    <property type="match status" value="1"/>
</dbReference>
<dbReference type="InterPro" id="IPR011701">
    <property type="entry name" value="MFS"/>
</dbReference>
<feature type="transmembrane region" description="Helical" evidence="5">
    <location>
        <begin position="204"/>
        <end position="227"/>
    </location>
</feature>
<dbReference type="InterPro" id="IPR020846">
    <property type="entry name" value="MFS_dom"/>
</dbReference>
<dbReference type="Gene3D" id="1.20.1720.10">
    <property type="entry name" value="Multidrug resistance protein D"/>
    <property type="match status" value="1"/>
</dbReference>
<dbReference type="PRINTS" id="PR01036">
    <property type="entry name" value="TCRTETB"/>
</dbReference>
<feature type="transmembrane region" description="Helical" evidence="5">
    <location>
        <begin position="118"/>
        <end position="137"/>
    </location>
</feature>
<organism evidence="7 8">
    <name type="scientific">Clydaea vesicula</name>
    <dbReference type="NCBI Taxonomy" id="447962"/>
    <lineage>
        <taxon>Eukaryota</taxon>
        <taxon>Fungi</taxon>
        <taxon>Fungi incertae sedis</taxon>
        <taxon>Chytridiomycota</taxon>
        <taxon>Chytridiomycota incertae sedis</taxon>
        <taxon>Chytridiomycetes</taxon>
        <taxon>Lobulomycetales</taxon>
        <taxon>Lobulomycetaceae</taxon>
        <taxon>Clydaea</taxon>
    </lineage>
</organism>
<feature type="transmembrane region" description="Helical" evidence="5">
    <location>
        <begin position="247"/>
        <end position="266"/>
    </location>
</feature>
<feature type="transmembrane region" description="Helical" evidence="5">
    <location>
        <begin position="510"/>
        <end position="533"/>
    </location>
</feature>
<dbReference type="EMBL" id="JADGJW010000971">
    <property type="protein sequence ID" value="KAJ3208893.1"/>
    <property type="molecule type" value="Genomic_DNA"/>
</dbReference>
<reference evidence="7" key="1">
    <citation type="submission" date="2020-05" db="EMBL/GenBank/DDBJ databases">
        <title>Phylogenomic resolution of chytrid fungi.</title>
        <authorList>
            <person name="Stajich J.E."/>
            <person name="Amses K."/>
            <person name="Simmons R."/>
            <person name="Seto K."/>
            <person name="Myers J."/>
            <person name="Bonds A."/>
            <person name="Quandt C.A."/>
            <person name="Barry K."/>
            <person name="Liu P."/>
            <person name="Grigoriev I."/>
            <person name="Longcore J.E."/>
            <person name="James T.Y."/>
        </authorList>
    </citation>
    <scope>NUCLEOTIDE SEQUENCE</scope>
    <source>
        <strain evidence="7">JEL0476</strain>
    </source>
</reference>
<feature type="transmembrane region" description="Helical" evidence="5">
    <location>
        <begin position="380"/>
        <end position="398"/>
    </location>
</feature>
<evidence type="ECO:0000256" key="4">
    <source>
        <dbReference type="ARBA" id="ARBA00023136"/>
    </source>
</evidence>
<dbReference type="InterPro" id="IPR036259">
    <property type="entry name" value="MFS_trans_sf"/>
</dbReference>
<feature type="transmembrane region" description="Helical" evidence="5">
    <location>
        <begin position="570"/>
        <end position="591"/>
    </location>
</feature>
<feature type="domain" description="Major facilitator superfamily (MFS) profile" evidence="6">
    <location>
        <begin position="52"/>
        <end position="538"/>
    </location>
</feature>
<evidence type="ECO:0000256" key="5">
    <source>
        <dbReference type="SAM" id="Phobius"/>
    </source>
</evidence>
<comment type="subcellular location">
    <subcellularLocation>
        <location evidence="1">Membrane</location>
        <topology evidence="1">Multi-pass membrane protein</topology>
    </subcellularLocation>
</comment>
<evidence type="ECO:0000256" key="1">
    <source>
        <dbReference type="ARBA" id="ARBA00004141"/>
    </source>
</evidence>
<feature type="transmembrane region" description="Helical" evidence="5">
    <location>
        <begin position="143"/>
        <end position="167"/>
    </location>
</feature>
<keyword evidence="2 5" id="KW-0812">Transmembrane</keyword>
<feature type="transmembrane region" description="Helical" evidence="5">
    <location>
        <begin position="315"/>
        <end position="336"/>
    </location>
</feature>
<feature type="transmembrane region" description="Helical" evidence="5">
    <location>
        <begin position="440"/>
        <end position="461"/>
    </location>
</feature>
<dbReference type="GO" id="GO:0022857">
    <property type="term" value="F:transmembrane transporter activity"/>
    <property type="evidence" value="ECO:0007669"/>
    <property type="project" value="InterPro"/>
</dbReference>
<proteinExistence type="predicted"/>
<evidence type="ECO:0000259" key="6">
    <source>
        <dbReference type="PROSITE" id="PS50850"/>
    </source>
</evidence>
<dbReference type="InterPro" id="IPR023298">
    <property type="entry name" value="ATPase_P-typ_TM_dom_sf"/>
</dbReference>
<dbReference type="Pfam" id="PF07690">
    <property type="entry name" value="MFS_1"/>
    <property type="match status" value="1"/>
</dbReference>
<feature type="transmembrane region" description="Helical" evidence="5">
    <location>
        <begin position="722"/>
        <end position="742"/>
    </location>
</feature>
<dbReference type="Pfam" id="PF00689">
    <property type="entry name" value="Cation_ATPase_C"/>
    <property type="match status" value="1"/>
</dbReference>
<dbReference type="PROSITE" id="PS50850">
    <property type="entry name" value="MFS"/>
    <property type="match status" value="1"/>
</dbReference>
<evidence type="ECO:0000313" key="7">
    <source>
        <dbReference type="EMBL" id="KAJ3208893.1"/>
    </source>
</evidence>
<dbReference type="InterPro" id="IPR006068">
    <property type="entry name" value="ATPase_P-typ_cation-transptr_C"/>
</dbReference>
<feature type="non-terminal residue" evidence="7">
    <location>
        <position position="1"/>
    </location>
</feature>
<gene>
    <name evidence="7" type="ORF">HK099_008632</name>
</gene>
<comment type="caution">
    <text evidence="7">The sequence shown here is derived from an EMBL/GenBank/DDBJ whole genome shotgun (WGS) entry which is preliminary data.</text>
</comment>
<dbReference type="PANTHER" id="PTHR23501:SF198">
    <property type="entry name" value="AZOLE RESISTANCE PROTEIN 1-RELATED"/>
    <property type="match status" value="1"/>
</dbReference>
<feature type="transmembrane region" description="Helical" evidence="5">
    <location>
        <begin position="540"/>
        <end position="558"/>
    </location>
</feature>
<dbReference type="SUPFAM" id="SSF103473">
    <property type="entry name" value="MFS general substrate transporter"/>
    <property type="match status" value="1"/>
</dbReference>
<dbReference type="CDD" id="cd17502">
    <property type="entry name" value="MFS_Azr1_MDR_like"/>
    <property type="match status" value="1"/>
</dbReference>
<sequence length="931" mass="101878">MLSDETKLDLGENLNHNERNVNNEVEISTSTSSIVENQEKKLEAQVEEPLDALPKRGLKFFLIFVSDQTIIATALPAIGKEFQQFNLISWLASGYLLTQASFAAIYGKLTDIFGRKSLCIVAITLFEIGSFLCGAAPDMNTLIIGRIVAGIGGAGIFTIVLVIIADIVSYEDRGKFQGLIFAVFGVASVVGPLAGGGFTDSAATWRWCFYINLPIGVLTLLVVAVYLPEPKALESSNFWQKIKRIDFIGLILQLISIVCFAVIVQAGGNVIPWNDWKSVLLFVLSFVFGVLFVVWEWKFAPEPLIPVTLFSNKSVGLLVAANFLLGTAILSFVFYISVYFQVILGESATVGGLGTIPLVLGLVILSILSGQLVSRYNRYWIFLLLGTVILMIGSVFMATIQVNTSKAVQMIYLTILGIGLGFLGQTVLLAIQASVTPDMIAIATSVAIFSNTIGGLVGIAVTGSVYNNAVVANLAGLVSAKTASEIVLNPVTIKSISADILPKVLEAVCAAIRTSFLTVVPYSVILFILVLFIKEYDSGVSAVVITIFSALISTISSHDHVPDSVLSAIQLLWVNLIMDTFAALALATDLPTEELLNRKPSKKTDSLINREMWCQIIGQAIYQIVVCFIIYLKPYNIFTFVSPPVSLFADHFTPTVVFNTFVLCQLFNELNSRSITRDTNVFAGVSKNYTFIFIITFSILMQILIVQFGSTIFHIIPGGLDLRSWLICIAFGSGSLPVGFLIRIFPIKQPSEEEIQHVIHHEIEHEVLELQKILITGVEPEVGKNLNQFEREKWKDAIKKTATEVRVLAAFKATARDAFHEGALIGAQAAIHALKPINSPSVLDLSNIMEMSDHEINKTAEVGSPSLRPSQVPNSAGIPLMRPNSRELWKVAGTKVRRQVTVVEAFRRYRKDPIVLDSESVHSQYSQQGKI</sequence>
<evidence type="ECO:0000256" key="3">
    <source>
        <dbReference type="ARBA" id="ARBA00022989"/>
    </source>
</evidence>
<keyword evidence="4 5" id="KW-0472">Membrane</keyword>
<feature type="transmembrane region" description="Helical" evidence="5">
    <location>
        <begin position="85"/>
        <end position="106"/>
    </location>
</feature>